<protein>
    <submittedName>
        <fullName evidence="2">Uncharacterized protein</fullName>
    </submittedName>
</protein>
<sequence length="68" mass="7962">MKGKEFENQKAESNLRRERGGRRGRDDPLPHEDGKSVIVWNSTWTAMIGQVAKCRCQEIVLWIKKEYT</sequence>
<dbReference type="Proteomes" id="UP000634136">
    <property type="component" value="Unassembled WGS sequence"/>
</dbReference>
<name>A0A834W838_9FABA</name>
<gene>
    <name evidence="2" type="ORF">G2W53_034776</name>
</gene>
<dbReference type="EMBL" id="JAAIUW010000010">
    <property type="protein sequence ID" value="KAF7813800.1"/>
    <property type="molecule type" value="Genomic_DNA"/>
</dbReference>
<feature type="region of interest" description="Disordered" evidence="1">
    <location>
        <begin position="1"/>
        <end position="34"/>
    </location>
</feature>
<comment type="caution">
    <text evidence="2">The sequence shown here is derived from an EMBL/GenBank/DDBJ whole genome shotgun (WGS) entry which is preliminary data.</text>
</comment>
<reference evidence="2" key="1">
    <citation type="submission" date="2020-09" db="EMBL/GenBank/DDBJ databases">
        <title>Genome-Enabled Discovery of Anthraquinone Biosynthesis in Senna tora.</title>
        <authorList>
            <person name="Kang S.-H."/>
            <person name="Pandey R.P."/>
            <person name="Lee C.-M."/>
            <person name="Sim J.-S."/>
            <person name="Jeong J.-T."/>
            <person name="Choi B.-S."/>
            <person name="Jung M."/>
            <person name="Ginzburg D."/>
            <person name="Zhao K."/>
            <person name="Won S.Y."/>
            <person name="Oh T.-J."/>
            <person name="Yu Y."/>
            <person name="Kim N.-H."/>
            <person name="Lee O.R."/>
            <person name="Lee T.-H."/>
            <person name="Bashyal P."/>
            <person name="Kim T.-S."/>
            <person name="Lee W.-H."/>
            <person name="Kawkins C."/>
            <person name="Kim C.-K."/>
            <person name="Kim J.S."/>
            <person name="Ahn B.O."/>
            <person name="Rhee S.Y."/>
            <person name="Sohng J.K."/>
        </authorList>
    </citation>
    <scope>NUCLEOTIDE SEQUENCE</scope>
    <source>
        <tissue evidence="2">Leaf</tissue>
    </source>
</reference>
<dbReference type="AlphaFoldDB" id="A0A834W838"/>
<keyword evidence="3" id="KW-1185">Reference proteome</keyword>
<organism evidence="2 3">
    <name type="scientific">Senna tora</name>
    <dbReference type="NCBI Taxonomy" id="362788"/>
    <lineage>
        <taxon>Eukaryota</taxon>
        <taxon>Viridiplantae</taxon>
        <taxon>Streptophyta</taxon>
        <taxon>Embryophyta</taxon>
        <taxon>Tracheophyta</taxon>
        <taxon>Spermatophyta</taxon>
        <taxon>Magnoliopsida</taxon>
        <taxon>eudicotyledons</taxon>
        <taxon>Gunneridae</taxon>
        <taxon>Pentapetalae</taxon>
        <taxon>rosids</taxon>
        <taxon>fabids</taxon>
        <taxon>Fabales</taxon>
        <taxon>Fabaceae</taxon>
        <taxon>Caesalpinioideae</taxon>
        <taxon>Cassia clade</taxon>
        <taxon>Senna</taxon>
    </lineage>
</organism>
<evidence type="ECO:0000313" key="3">
    <source>
        <dbReference type="Proteomes" id="UP000634136"/>
    </source>
</evidence>
<accession>A0A834W838</accession>
<proteinExistence type="predicted"/>
<evidence type="ECO:0000313" key="2">
    <source>
        <dbReference type="EMBL" id="KAF7813800.1"/>
    </source>
</evidence>
<evidence type="ECO:0000256" key="1">
    <source>
        <dbReference type="SAM" id="MobiDB-lite"/>
    </source>
</evidence>